<dbReference type="InterPro" id="IPR001789">
    <property type="entry name" value="Sig_transdc_resp-reg_receiver"/>
</dbReference>
<sequence>MRIRKFRSHSWPLIIALTANDDGDMMDRCMQIGMNGVIQKPGMLHEISDELNRILLQRG</sequence>
<protein>
    <submittedName>
        <fullName evidence="3">CUGBP Elav-like member 2</fullName>
    </submittedName>
</protein>
<dbReference type="AlphaFoldDB" id="A0ABD3DK53"/>
<evidence type="ECO:0000313" key="4">
    <source>
        <dbReference type="Proteomes" id="UP001632038"/>
    </source>
</evidence>
<organism evidence="3 4">
    <name type="scientific">Castilleja foliolosa</name>
    <dbReference type="NCBI Taxonomy" id="1961234"/>
    <lineage>
        <taxon>Eukaryota</taxon>
        <taxon>Viridiplantae</taxon>
        <taxon>Streptophyta</taxon>
        <taxon>Embryophyta</taxon>
        <taxon>Tracheophyta</taxon>
        <taxon>Spermatophyta</taxon>
        <taxon>Magnoliopsida</taxon>
        <taxon>eudicotyledons</taxon>
        <taxon>Gunneridae</taxon>
        <taxon>Pentapetalae</taxon>
        <taxon>asterids</taxon>
        <taxon>lamiids</taxon>
        <taxon>Lamiales</taxon>
        <taxon>Orobanchaceae</taxon>
        <taxon>Pedicularideae</taxon>
        <taxon>Castillejinae</taxon>
        <taxon>Castilleja</taxon>
    </lineage>
</organism>
<dbReference type="EMBL" id="JAVIJP010000016">
    <property type="protein sequence ID" value="KAL3642052.1"/>
    <property type="molecule type" value="Genomic_DNA"/>
</dbReference>
<dbReference type="PROSITE" id="PS50110">
    <property type="entry name" value="RESPONSE_REGULATORY"/>
    <property type="match status" value="1"/>
</dbReference>
<dbReference type="PANTHER" id="PTHR24423">
    <property type="entry name" value="TWO-COMPONENT SENSOR HISTIDINE KINASE"/>
    <property type="match status" value="1"/>
</dbReference>
<feature type="domain" description="Response regulatory" evidence="2">
    <location>
        <begin position="1"/>
        <end position="55"/>
    </location>
</feature>
<dbReference type="GO" id="GO:0005524">
    <property type="term" value="F:ATP binding"/>
    <property type="evidence" value="ECO:0007669"/>
    <property type="project" value="UniProtKB-KW"/>
</dbReference>
<keyword evidence="4" id="KW-1185">Reference proteome</keyword>
<evidence type="ECO:0000256" key="1">
    <source>
        <dbReference type="PROSITE-ProRule" id="PRU00169"/>
    </source>
</evidence>
<dbReference type="Proteomes" id="UP001632038">
    <property type="component" value="Unassembled WGS sequence"/>
</dbReference>
<dbReference type="SUPFAM" id="SSF52172">
    <property type="entry name" value="CheY-like"/>
    <property type="match status" value="1"/>
</dbReference>
<dbReference type="GO" id="GO:0016301">
    <property type="term" value="F:kinase activity"/>
    <property type="evidence" value="ECO:0007669"/>
    <property type="project" value="UniProtKB-KW"/>
</dbReference>
<evidence type="ECO:0000259" key="2">
    <source>
        <dbReference type="PROSITE" id="PS50110"/>
    </source>
</evidence>
<accession>A0ABD3DK53</accession>
<comment type="caution">
    <text evidence="1">Lacks conserved residue(s) required for the propagation of feature annotation.</text>
</comment>
<dbReference type="Gene3D" id="3.40.50.2300">
    <property type="match status" value="1"/>
</dbReference>
<name>A0ABD3DK53_9LAMI</name>
<reference evidence="4" key="1">
    <citation type="journal article" date="2024" name="IScience">
        <title>Strigolactones Initiate the Formation of Haustorium-like Structures in Castilleja.</title>
        <authorList>
            <person name="Buerger M."/>
            <person name="Peterson D."/>
            <person name="Chory J."/>
        </authorList>
    </citation>
    <scope>NUCLEOTIDE SEQUENCE [LARGE SCALE GENOMIC DNA]</scope>
</reference>
<evidence type="ECO:0000313" key="3">
    <source>
        <dbReference type="EMBL" id="KAL3642052.1"/>
    </source>
</evidence>
<dbReference type="InterPro" id="IPR011006">
    <property type="entry name" value="CheY-like_superfamily"/>
</dbReference>
<dbReference type="PANTHER" id="PTHR24423:SF633">
    <property type="entry name" value="ETHYLENE RECEPTOR 2"/>
    <property type="match status" value="1"/>
</dbReference>
<gene>
    <name evidence="3" type="primary">ETR3</name>
    <name evidence="3" type="ORF">CASFOL_012867</name>
</gene>
<comment type="caution">
    <text evidence="3">The sequence shown here is derived from an EMBL/GenBank/DDBJ whole genome shotgun (WGS) entry which is preliminary data.</text>
</comment>
<dbReference type="GO" id="GO:0046872">
    <property type="term" value="F:metal ion binding"/>
    <property type="evidence" value="ECO:0007669"/>
    <property type="project" value="UniProtKB-KW"/>
</dbReference>
<proteinExistence type="predicted"/>